<dbReference type="AlphaFoldDB" id="R7ZWL2"/>
<dbReference type="Proteomes" id="UP000013909">
    <property type="component" value="Unassembled WGS sequence"/>
</dbReference>
<dbReference type="PROSITE" id="PS51257">
    <property type="entry name" value="PROKAR_LIPOPROTEIN"/>
    <property type="match status" value="1"/>
</dbReference>
<dbReference type="OrthoDB" id="973072at2"/>
<feature type="chain" id="PRO_5004451152" description="SusD/RagB family nutrient-binding outer membrane lipoprotein" evidence="1">
    <location>
        <begin position="19"/>
        <end position="562"/>
    </location>
</feature>
<dbReference type="Gene3D" id="1.25.40.390">
    <property type="match status" value="2"/>
</dbReference>
<proteinExistence type="predicted"/>
<dbReference type="InterPro" id="IPR011990">
    <property type="entry name" value="TPR-like_helical_dom_sf"/>
</dbReference>
<sequence>MKIVSSFYKFMIAVGLLAAVSCDSLDEINDNPNGISPSSANPNLLLPAVMRQTALNINSLGYGILAGTVQHTQHDGWFTGHNQYEWGLQDWNGWYDILRNNRFLMERAEATGLDFHKGIALTMKSFAFGTITDLWGDAPYTMALRGDQPGVENEFPAYDSQEIIYDGIINDLKAAAQIFSSGRNTGIIPQYDLYFGGNAQRWHKFANSLLLRYYMRLQAKKPDFARAGIEEVFRTGVFLTAADEDVTMNFIGASQADSWPSATDFDAGSGFRRIKPTTTLINRMLEIEDPRVPIWFRPVHCRWVEDPTLTTAIDPFIRENGVILNGRVSFSDADYVQRIAAGNVYTRHYNPALLGRQLDTGRYVGIPPALENPSAHNLNPTEGQQLENQHVSQLSDRYRGRSGGILRARIISAAEVHFILAEAAQRGWNVGNAQTHYNNAVRLSLETWGVGSSYSEYIARPGVAYNGSLAQIIEQKWIASWTTASESWFDFRRTGLPALVPGEAAAEPVLPVRFTYGNNEINFNANNVNAAIGRLEVTFAAGRGANNQWSKPWLIQGTGKPW</sequence>
<dbReference type="RefSeq" id="WP_010853225.1">
    <property type="nucleotide sequence ID" value="NZ_AQHR01000035.1"/>
</dbReference>
<dbReference type="EMBL" id="AQHR01000035">
    <property type="protein sequence ID" value="EON78467.1"/>
    <property type="molecule type" value="Genomic_DNA"/>
</dbReference>
<dbReference type="STRING" id="1232681.ADIS_1078"/>
<organism evidence="2 3">
    <name type="scientific">Lunatimonas lonarensis</name>
    <dbReference type="NCBI Taxonomy" id="1232681"/>
    <lineage>
        <taxon>Bacteria</taxon>
        <taxon>Pseudomonadati</taxon>
        <taxon>Bacteroidota</taxon>
        <taxon>Cytophagia</taxon>
        <taxon>Cytophagales</taxon>
        <taxon>Cyclobacteriaceae</taxon>
    </lineage>
</organism>
<evidence type="ECO:0000313" key="2">
    <source>
        <dbReference type="EMBL" id="EON78467.1"/>
    </source>
</evidence>
<name>R7ZWL2_9BACT</name>
<evidence type="ECO:0000313" key="3">
    <source>
        <dbReference type="Proteomes" id="UP000013909"/>
    </source>
</evidence>
<dbReference type="SUPFAM" id="SSF48452">
    <property type="entry name" value="TPR-like"/>
    <property type="match status" value="1"/>
</dbReference>
<protein>
    <recommendedName>
        <fullName evidence="4">SusD/RagB family nutrient-binding outer membrane lipoprotein</fullName>
    </recommendedName>
</protein>
<feature type="signal peptide" evidence="1">
    <location>
        <begin position="1"/>
        <end position="18"/>
    </location>
</feature>
<dbReference type="Pfam" id="PF12771">
    <property type="entry name" value="SusD-like_2"/>
    <property type="match status" value="2"/>
</dbReference>
<evidence type="ECO:0000256" key="1">
    <source>
        <dbReference type="SAM" id="SignalP"/>
    </source>
</evidence>
<accession>R7ZWL2</accession>
<keyword evidence="1" id="KW-0732">Signal</keyword>
<keyword evidence="3" id="KW-1185">Reference proteome</keyword>
<dbReference type="PATRIC" id="fig|1288963.3.peg.1076"/>
<gene>
    <name evidence="2" type="ORF">ADIS_1078</name>
</gene>
<evidence type="ECO:0008006" key="4">
    <source>
        <dbReference type="Google" id="ProtNLM"/>
    </source>
</evidence>
<comment type="caution">
    <text evidence="2">The sequence shown here is derived from an EMBL/GenBank/DDBJ whole genome shotgun (WGS) entry which is preliminary data.</text>
</comment>
<reference evidence="2 3" key="1">
    <citation type="submission" date="2013-02" db="EMBL/GenBank/DDBJ databases">
        <title>A novel strain isolated from Lonar lake, Maharashtra, India.</title>
        <authorList>
            <person name="Singh A."/>
        </authorList>
    </citation>
    <scope>NUCLEOTIDE SEQUENCE [LARGE SCALE GENOMIC DNA]</scope>
    <source>
        <strain evidence="2 3">AK24</strain>
    </source>
</reference>
<dbReference type="InterPro" id="IPR041662">
    <property type="entry name" value="SusD-like_2"/>
</dbReference>